<reference evidence="1" key="2">
    <citation type="submission" date="2023-07" db="EMBL/GenBank/DDBJ databases">
        <authorList>
            <consortium name="Lawrence Berkeley National Laboratory"/>
            <person name="Haridas S."/>
            <person name="Hensen N."/>
            <person name="Bonometti L."/>
            <person name="Westerberg I."/>
            <person name="Brannstrom I.O."/>
            <person name="Guillou S."/>
            <person name="Cros-Aarteil S."/>
            <person name="Calhoun S."/>
            <person name="Kuo A."/>
            <person name="Mondo S."/>
            <person name="Pangilinan J."/>
            <person name="Riley R."/>
            <person name="LaButti K."/>
            <person name="Andreopoulos B."/>
            <person name="Lipzen A."/>
            <person name="Chen C."/>
            <person name="Yanf M."/>
            <person name="Daum C."/>
            <person name="Ng V."/>
            <person name="Clum A."/>
            <person name="Steindorff A."/>
            <person name="Ohm R."/>
            <person name="Martin F."/>
            <person name="Silar P."/>
            <person name="Natvig D."/>
            <person name="Lalanne C."/>
            <person name="Gautier V."/>
            <person name="Ament-velasquez S.L."/>
            <person name="Kruys A."/>
            <person name="Hutchinson M.I."/>
            <person name="Powell A.J."/>
            <person name="Barry K."/>
            <person name="Miller A.N."/>
            <person name="Grigoriev I.V."/>
            <person name="Debuchy R."/>
            <person name="Gladieux P."/>
            <person name="Thoren M.H."/>
            <person name="Johannesson H."/>
        </authorList>
    </citation>
    <scope>NUCLEOTIDE SEQUENCE</scope>
    <source>
        <strain evidence="1">FGSC 1904</strain>
    </source>
</reference>
<keyword evidence="2" id="KW-1185">Reference proteome</keyword>
<dbReference type="EMBL" id="JAUTDP010000002">
    <property type="protein sequence ID" value="KAK3401685.1"/>
    <property type="molecule type" value="Genomic_DNA"/>
</dbReference>
<name>A0AAE0PLC6_SORBR</name>
<reference evidence="1" key="1">
    <citation type="journal article" date="2023" name="Mol. Phylogenet. Evol.">
        <title>Genome-scale phylogeny and comparative genomics of the fungal order Sordariales.</title>
        <authorList>
            <person name="Hensen N."/>
            <person name="Bonometti L."/>
            <person name="Westerberg I."/>
            <person name="Brannstrom I.O."/>
            <person name="Guillou S."/>
            <person name="Cros-Aarteil S."/>
            <person name="Calhoun S."/>
            <person name="Haridas S."/>
            <person name="Kuo A."/>
            <person name="Mondo S."/>
            <person name="Pangilinan J."/>
            <person name="Riley R."/>
            <person name="LaButti K."/>
            <person name="Andreopoulos B."/>
            <person name="Lipzen A."/>
            <person name="Chen C."/>
            <person name="Yan M."/>
            <person name="Daum C."/>
            <person name="Ng V."/>
            <person name="Clum A."/>
            <person name="Steindorff A."/>
            <person name="Ohm R.A."/>
            <person name="Martin F."/>
            <person name="Silar P."/>
            <person name="Natvig D.O."/>
            <person name="Lalanne C."/>
            <person name="Gautier V."/>
            <person name="Ament-Velasquez S.L."/>
            <person name="Kruys A."/>
            <person name="Hutchinson M.I."/>
            <person name="Powell A.J."/>
            <person name="Barry K."/>
            <person name="Miller A.N."/>
            <person name="Grigoriev I.V."/>
            <person name="Debuchy R."/>
            <person name="Gladieux P."/>
            <person name="Hiltunen Thoren M."/>
            <person name="Johannesson H."/>
        </authorList>
    </citation>
    <scope>NUCLEOTIDE SEQUENCE</scope>
    <source>
        <strain evidence="1">FGSC 1904</strain>
    </source>
</reference>
<evidence type="ECO:0000313" key="1">
    <source>
        <dbReference type="EMBL" id="KAK3401685.1"/>
    </source>
</evidence>
<sequence>MLCYLHVGTRTRNAWMVFLWFSPTKSAFRPCYTRLSAILTNSGELQPMVNREHPQKMAVLAVPLAVISNIVTQMSMLIGEMGLAGWHVAPRWPWWCCFAPSRMDRCEDICCQG</sequence>
<evidence type="ECO:0000313" key="2">
    <source>
        <dbReference type="Proteomes" id="UP001281003"/>
    </source>
</evidence>
<comment type="caution">
    <text evidence="1">The sequence shown here is derived from an EMBL/GenBank/DDBJ whole genome shotgun (WGS) entry which is preliminary data.</text>
</comment>
<organism evidence="1 2">
    <name type="scientific">Sordaria brevicollis</name>
    <dbReference type="NCBI Taxonomy" id="83679"/>
    <lineage>
        <taxon>Eukaryota</taxon>
        <taxon>Fungi</taxon>
        <taxon>Dikarya</taxon>
        <taxon>Ascomycota</taxon>
        <taxon>Pezizomycotina</taxon>
        <taxon>Sordariomycetes</taxon>
        <taxon>Sordariomycetidae</taxon>
        <taxon>Sordariales</taxon>
        <taxon>Sordariaceae</taxon>
        <taxon>Sordaria</taxon>
    </lineage>
</organism>
<protein>
    <submittedName>
        <fullName evidence="1">Uncharacterized protein</fullName>
    </submittedName>
</protein>
<accession>A0AAE0PLC6</accession>
<proteinExistence type="predicted"/>
<dbReference type="Proteomes" id="UP001281003">
    <property type="component" value="Unassembled WGS sequence"/>
</dbReference>
<dbReference type="AlphaFoldDB" id="A0AAE0PLC6"/>
<gene>
    <name evidence="1" type="ORF">B0T20DRAFT_120609</name>
</gene>